<dbReference type="GO" id="GO:0009307">
    <property type="term" value="P:DNA restriction-modification system"/>
    <property type="evidence" value="ECO:0007669"/>
    <property type="project" value="UniProtKB-KW"/>
</dbReference>
<comment type="caution">
    <text evidence="13">The sequence shown here is derived from an EMBL/GenBank/DDBJ whole genome shotgun (WGS) entry which is preliminary data.</text>
</comment>
<protein>
    <recommendedName>
        <fullName evidence="11">Type I restriction enzyme endonuclease subunit</fullName>
        <shortName evidence="11">R protein</shortName>
        <ecNumber evidence="11">3.1.21.3</ecNumber>
    </recommendedName>
    <alternativeName>
        <fullName evidence="11">Type-1 restriction enzyme R protein</fullName>
    </alternativeName>
</protein>
<dbReference type="HOGENOM" id="CLU_004848_2_0_9"/>
<evidence type="ECO:0000256" key="5">
    <source>
        <dbReference type="ARBA" id="ARBA00022741"/>
    </source>
</evidence>
<evidence type="ECO:0000259" key="12">
    <source>
        <dbReference type="PROSITE" id="PS51192"/>
    </source>
</evidence>
<keyword evidence="6 11" id="KW-0680">Restriction system</keyword>
<keyword evidence="4" id="KW-0540">Nuclease</keyword>
<sequence>MEEDMGIERNELAFESKLIDHLQHIGGTKQWQYLPDIKDGEDLWQNFKVILERNNADQLQKPLSVAEFNQVQAKIRNLRSPYEAGQFLYGLNGTSQIEVDRDDGKHVFLTVFDQAEVGAGNTVYQIVNQIRRPPVQAGRPARRFDVTLLINGLPIIQIEEKADSHDPKEALNQMHQYIHERQYTDIFSTLQILVSMTPHDIRYMANTTDDMFNLDFAFRWQRESDNRPIRDWREFSNLMLSIPMAHQMATNYIILDGTKNRKMIKVMRPYQVYATIRVINKIRRQQFGLDPKEVGYIWHTTGSGKTISSFKAAWLASRLPNVDKVVFLVDRIALTNQTVDEYRAYDPDSDPDGKNGVVADTANKTVLKQKLKTKRSGIIVTSIQKLDGLARNNFKFDKNVVFIVDEAHRSTAGEMIQHIKAAFPKSAWVGYTGTPNFDATKGPTTYEIFGEVLHAYTIRDAIADHNVLGFKVDFETTLTDSALRESYLPKYFAWRYPEWPKEKIENRINNMTADDMDDAVLPSVYDGNQDHIRLVVKDVLDNWQKRSNNYAYNALFTTHVGGQQSSIKNAVSFYEEFKRQNAKRKRPLRIGITFSMDTTNSSTQQGTNDGLLEAINDYNAAFGEHFDLTNVRGYSEAVVTRLNKTVDDKRYFDLVIVVDQLLTGFNAPELNCLYVDRTLKGANLIQAYSRTNRVQNFQTKPFGRIVNYRWPNQSEKLMKEAIQVYANRDSANVQLTVGPDDTSGVIEKSYNDLKDEMKKIVKEAASLTGNFTMTPPSESAQEHLYNLLHDYNLTMAKLKQDDKYDIDHPETLLSQIGLTPDQEIQLTTVIAGDLKANIAEKRNIDISDLTLQMEHVKDIRVTYDYISELLAELANKVHDNDQEGSTATRTQIQQATEQMDDERYATNIRSLADALVNGETKAEQYPVKANDVKSMITNHINQTKRLIIRDFKQWWGVSDIPSDRLINQIVEEHTLGEDDLNATGALNSILKEGQATYKTDAKDEKVRQLSPIKFRNKFRQAFAEFADQYKKQF</sequence>
<keyword evidence="5 11" id="KW-0547">Nucleotide-binding</keyword>
<dbReference type="InterPro" id="IPR051268">
    <property type="entry name" value="Type-I_R_enzyme_R_subunit"/>
</dbReference>
<dbReference type="EMBL" id="ACIZ01000098">
    <property type="protein sequence ID" value="EEN79572.1"/>
    <property type="molecule type" value="Genomic_DNA"/>
</dbReference>
<evidence type="ECO:0000256" key="11">
    <source>
        <dbReference type="RuleBase" id="RU364115"/>
    </source>
</evidence>
<name>C2JZM4_LACRM</name>
<comment type="catalytic activity">
    <reaction evidence="1 11">
        <text>Endonucleolytic cleavage of DNA to give random double-stranded fragments with terminal 5'-phosphates, ATP is simultaneously hydrolyzed.</text>
        <dbReference type="EC" id="3.1.21.3"/>
    </reaction>
</comment>
<dbReference type="CDD" id="cd18800">
    <property type="entry name" value="SF2_C_EcoR124I-like"/>
    <property type="match status" value="1"/>
</dbReference>
<evidence type="ECO:0000256" key="10">
    <source>
        <dbReference type="ARBA" id="ARBA00023125"/>
    </source>
</evidence>
<dbReference type="InterPro" id="IPR055180">
    <property type="entry name" value="HsdR_RecA-like_helicase_dom_2"/>
</dbReference>
<proteinExistence type="inferred from homology"/>
<dbReference type="PROSITE" id="PS51192">
    <property type="entry name" value="HELICASE_ATP_BIND_1"/>
    <property type="match status" value="1"/>
</dbReference>
<keyword evidence="8 11" id="KW-0378">Hydrolase</keyword>
<evidence type="ECO:0000256" key="1">
    <source>
        <dbReference type="ARBA" id="ARBA00000851"/>
    </source>
</evidence>
<dbReference type="InterPro" id="IPR040980">
    <property type="entry name" value="SWI2_SNF2"/>
</dbReference>
<dbReference type="GO" id="GO:0003677">
    <property type="term" value="F:DNA binding"/>
    <property type="evidence" value="ECO:0007669"/>
    <property type="project" value="UniProtKB-KW"/>
</dbReference>
<dbReference type="AlphaFoldDB" id="C2JZM4"/>
<dbReference type="EC" id="3.1.21.3" evidence="11"/>
<dbReference type="InterPro" id="IPR027417">
    <property type="entry name" value="P-loop_NTPase"/>
</dbReference>
<dbReference type="Pfam" id="PF22679">
    <property type="entry name" value="T1R_D3-like"/>
    <property type="match status" value="1"/>
</dbReference>
<dbReference type="Gene3D" id="3.40.50.300">
    <property type="entry name" value="P-loop containing nucleotide triphosphate hydrolases"/>
    <property type="match status" value="2"/>
</dbReference>
<dbReference type="InterPro" id="IPR004473">
    <property type="entry name" value="Restrct_endonuc_typeI_HsdR"/>
</dbReference>
<evidence type="ECO:0000256" key="3">
    <source>
        <dbReference type="ARBA" id="ARBA00011296"/>
    </source>
</evidence>
<dbReference type="Pfam" id="PF04313">
    <property type="entry name" value="HSDR_N"/>
    <property type="match status" value="1"/>
</dbReference>
<gene>
    <name evidence="13" type="primary">hsdR</name>
    <name evidence="13" type="ORF">HMPREF0539_2359</name>
</gene>
<dbReference type="CDD" id="cd18030">
    <property type="entry name" value="DEXHc_RE_I_HsdR"/>
    <property type="match status" value="1"/>
</dbReference>
<keyword evidence="7" id="KW-0255">Endonuclease</keyword>
<dbReference type="GO" id="GO:0009035">
    <property type="term" value="F:type I site-specific deoxyribonuclease activity"/>
    <property type="evidence" value="ECO:0007669"/>
    <property type="project" value="UniProtKB-EC"/>
</dbReference>
<comment type="function">
    <text evidence="11">Subunit R is required for both nuclease and ATPase activities, but not for modification.</text>
</comment>
<evidence type="ECO:0000256" key="2">
    <source>
        <dbReference type="ARBA" id="ARBA00008598"/>
    </source>
</evidence>
<dbReference type="NCBIfam" id="TIGR00348">
    <property type="entry name" value="hsdR"/>
    <property type="match status" value="1"/>
</dbReference>
<dbReference type="CDD" id="cd22332">
    <property type="entry name" value="HsdR_N"/>
    <property type="match status" value="1"/>
</dbReference>
<evidence type="ECO:0000256" key="6">
    <source>
        <dbReference type="ARBA" id="ARBA00022747"/>
    </source>
</evidence>
<dbReference type="InterPro" id="IPR007409">
    <property type="entry name" value="Restrct_endonuc_type1_HsdR_N"/>
</dbReference>
<accession>C2JZM4</accession>
<dbReference type="InterPro" id="IPR014001">
    <property type="entry name" value="Helicase_ATP-bd"/>
</dbReference>
<dbReference type="Pfam" id="PF18766">
    <property type="entry name" value="SWI2_SNF2"/>
    <property type="match status" value="1"/>
</dbReference>
<organism evidence="13 14">
    <name type="scientific">Lacticaseibacillus rhamnosus (strain LMS2-1)</name>
    <dbReference type="NCBI Taxonomy" id="525361"/>
    <lineage>
        <taxon>Bacteria</taxon>
        <taxon>Bacillati</taxon>
        <taxon>Bacillota</taxon>
        <taxon>Bacilli</taxon>
        <taxon>Lactobacillales</taxon>
        <taxon>Lactobacillaceae</taxon>
        <taxon>Lacticaseibacillus</taxon>
    </lineage>
</organism>
<reference evidence="13" key="1">
    <citation type="submission" date="2009-01" db="EMBL/GenBank/DDBJ databases">
        <authorList>
            <person name="Qin X."/>
            <person name="Bachman B."/>
            <person name="Battles P."/>
            <person name="Bell A."/>
            <person name="Bess C."/>
            <person name="Bickham C."/>
            <person name="Chaboub L."/>
            <person name="Chen D."/>
            <person name="Coyle M."/>
            <person name="Deiros D.R."/>
            <person name="Dinh H."/>
            <person name="Forbes L."/>
            <person name="Fowler G."/>
            <person name="Francisco L."/>
            <person name="Fu Q."/>
            <person name="Gubbala S."/>
            <person name="Hale W."/>
            <person name="Han Y."/>
            <person name="Hemphill L."/>
            <person name="Highlander S.K."/>
            <person name="Hirani K."/>
            <person name="Hogues M."/>
            <person name="Jackson L."/>
            <person name="Jakkamsetti A."/>
            <person name="Javaid M."/>
            <person name="Jiang H."/>
            <person name="Korchina V."/>
            <person name="Kovar C."/>
            <person name="Lara F."/>
            <person name="Lee S."/>
            <person name="Mata R."/>
            <person name="Mathew T."/>
            <person name="Moen C."/>
            <person name="Morales K."/>
            <person name="Munidasa M."/>
            <person name="Nazareth L."/>
            <person name="Ngo R."/>
            <person name="Nguyen L."/>
            <person name="Okwuonu G."/>
            <person name="Ongeri F."/>
            <person name="Patil S."/>
            <person name="Petrosino J."/>
            <person name="Pham C."/>
            <person name="Pham P."/>
            <person name="Pu L.-L."/>
            <person name="Puazo M."/>
            <person name="Raj R."/>
            <person name="Reid J."/>
            <person name="Rouhana J."/>
            <person name="Saada N."/>
            <person name="Shang Y."/>
            <person name="Simmons D."/>
            <person name="Thornton R."/>
            <person name="Warren J."/>
            <person name="Weissenberger G."/>
            <person name="Zhang J."/>
            <person name="Zhang L."/>
            <person name="Zhou C."/>
            <person name="Zhu D."/>
            <person name="Muzny D."/>
            <person name="Worley K."/>
            <person name="Gibbs R."/>
        </authorList>
    </citation>
    <scope>NUCLEOTIDE SEQUENCE [LARGE SCALE GENOMIC DNA]</scope>
    <source>
        <strain evidence="13">LMS2-1</strain>
    </source>
</reference>
<dbReference type="PANTHER" id="PTHR30195">
    <property type="entry name" value="TYPE I SITE-SPECIFIC DEOXYRIBONUCLEASE PROTEIN SUBUNIT M AND R"/>
    <property type="match status" value="1"/>
</dbReference>
<evidence type="ECO:0000256" key="4">
    <source>
        <dbReference type="ARBA" id="ARBA00022722"/>
    </source>
</evidence>
<evidence type="ECO:0000256" key="7">
    <source>
        <dbReference type="ARBA" id="ARBA00022759"/>
    </source>
</evidence>
<dbReference type="Pfam" id="PF12008">
    <property type="entry name" value="EcoR124_C"/>
    <property type="match status" value="1"/>
</dbReference>
<dbReference type="GO" id="GO:0005524">
    <property type="term" value="F:ATP binding"/>
    <property type="evidence" value="ECO:0007669"/>
    <property type="project" value="UniProtKB-KW"/>
</dbReference>
<evidence type="ECO:0000256" key="8">
    <source>
        <dbReference type="ARBA" id="ARBA00022801"/>
    </source>
</evidence>
<evidence type="ECO:0000313" key="14">
    <source>
        <dbReference type="Proteomes" id="UP000004525"/>
    </source>
</evidence>
<dbReference type="Gene3D" id="3.90.1570.50">
    <property type="match status" value="1"/>
</dbReference>
<comment type="similarity">
    <text evidence="2 11">Belongs to the HsdR family.</text>
</comment>
<dbReference type="PANTHER" id="PTHR30195:SF16">
    <property type="entry name" value="TYPE I RESTRICTION ENZYME ENDONUCLEASE SUBUNIT"/>
    <property type="match status" value="1"/>
</dbReference>
<dbReference type="InterPro" id="IPR022625">
    <property type="entry name" value="TypeI_RM_Rsu_C"/>
</dbReference>
<feature type="domain" description="Helicase ATP-binding" evidence="12">
    <location>
        <begin position="286"/>
        <end position="453"/>
    </location>
</feature>
<evidence type="ECO:0000256" key="9">
    <source>
        <dbReference type="ARBA" id="ARBA00022840"/>
    </source>
</evidence>
<keyword evidence="14" id="KW-1185">Reference proteome</keyword>
<dbReference type="SMART" id="SM00487">
    <property type="entry name" value="DEXDc"/>
    <property type="match status" value="1"/>
</dbReference>
<keyword evidence="9 11" id="KW-0067">ATP-binding</keyword>
<evidence type="ECO:0000313" key="13">
    <source>
        <dbReference type="EMBL" id="EEN79572.1"/>
    </source>
</evidence>
<comment type="subunit">
    <text evidence="3 11">The type I restriction/modification system is composed of three polypeptides R, M and S.</text>
</comment>
<keyword evidence="10 11" id="KW-0238">DNA-binding</keyword>
<dbReference type="Proteomes" id="UP000004525">
    <property type="component" value="Unassembled WGS sequence"/>
</dbReference>
<dbReference type="SUPFAM" id="SSF52540">
    <property type="entry name" value="P-loop containing nucleoside triphosphate hydrolases"/>
    <property type="match status" value="1"/>
</dbReference>